<organism evidence="1">
    <name type="scientific">Bradyrhizobium septentrionale</name>
    <dbReference type="NCBI Taxonomy" id="1404411"/>
    <lineage>
        <taxon>Bacteria</taxon>
        <taxon>Pseudomonadati</taxon>
        <taxon>Pseudomonadota</taxon>
        <taxon>Alphaproteobacteria</taxon>
        <taxon>Hyphomicrobiales</taxon>
        <taxon>Nitrobacteraceae</taxon>
        <taxon>Bradyrhizobium</taxon>
    </lineage>
</organism>
<keyword evidence="3" id="KW-1185">Reference proteome</keyword>
<sequence>MNASIITALAALAGAAIGGLTSVFASWLTQHAQARTQWIAQDKLRRQELYKEFIEAASKCYVDALQHDKADIPALVELYVSVARMRILSSPNVVEGAELVARRIVDTYLAPNKTFLELREMVNSGTIDLLRDFSETCRAEFESLRTQF</sequence>
<dbReference type="EMBL" id="CP147711">
    <property type="protein sequence ID" value="WXC76665.1"/>
    <property type="molecule type" value="Genomic_DNA"/>
</dbReference>
<evidence type="ECO:0000313" key="1">
    <source>
        <dbReference type="EMBL" id="NVI45766.1"/>
    </source>
</evidence>
<evidence type="ECO:0000313" key="2">
    <source>
        <dbReference type="EMBL" id="WXC76665.1"/>
    </source>
</evidence>
<evidence type="ECO:0000313" key="3">
    <source>
        <dbReference type="Proteomes" id="UP001432046"/>
    </source>
</evidence>
<dbReference type="AlphaFoldDB" id="A0A973W1P2"/>
<reference evidence="2" key="3">
    <citation type="submission" date="2024-03" db="EMBL/GenBank/DDBJ databases">
        <authorList>
            <person name="Bromfield E.S.P."/>
            <person name="Cloutier S."/>
        </authorList>
    </citation>
    <scope>NUCLEOTIDE SEQUENCE</scope>
    <source>
        <strain evidence="2">5S5</strain>
    </source>
</reference>
<dbReference type="RefSeq" id="WP_166205211.1">
    <property type="nucleotide sequence ID" value="NZ_CP088285.1"/>
</dbReference>
<accession>A0A973W1P2</accession>
<proteinExistence type="predicted"/>
<protein>
    <submittedName>
        <fullName evidence="1">Uncharacterized protein</fullName>
    </submittedName>
</protein>
<reference evidence="1" key="1">
    <citation type="submission" date="2020-06" db="EMBL/GenBank/DDBJ databases">
        <title>Whole Genome Sequence of Bradyrhizobium sp. Strain 1S1.</title>
        <authorList>
            <person name="Bromfield E.S.P."/>
            <person name="Cloutier S."/>
        </authorList>
    </citation>
    <scope>NUCLEOTIDE SEQUENCE [LARGE SCALE GENOMIC DNA]</scope>
    <source>
        <strain evidence="1">1S1</strain>
    </source>
</reference>
<reference evidence="2" key="2">
    <citation type="journal article" date="2021" name="Int. J. Syst. Evol. Microbiol.">
        <title>Bradyrhizobium septentrionale sp. nov. (sv. septentrionale) and Bradyrhizobium quebecense sp. nov. (sv. septentrionale) associated with legumes native to Canada possess rearranged symbiosis genes and numerous insertion sequences.</title>
        <authorList>
            <person name="Bromfield E.S.P."/>
            <person name="Cloutier S."/>
        </authorList>
    </citation>
    <scope>NUCLEOTIDE SEQUENCE</scope>
    <source>
        <strain evidence="2">5S5</strain>
    </source>
</reference>
<name>A0A973W1P2_9BRAD</name>
<gene>
    <name evidence="1" type="ORF">HAP48_022950</name>
    <name evidence="2" type="ORF">WDK88_24605</name>
</gene>
<dbReference type="EMBL" id="JAAOLE020000001">
    <property type="protein sequence ID" value="NVI45766.1"/>
    <property type="molecule type" value="Genomic_DNA"/>
</dbReference>
<dbReference type="Proteomes" id="UP001432046">
    <property type="component" value="Chromosome"/>
</dbReference>